<name>A0ABW4XNW7_9GAMM</name>
<reference evidence="4" key="1">
    <citation type="journal article" date="2019" name="Int. J. Syst. Evol. Microbiol.">
        <title>The Global Catalogue of Microorganisms (GCM) 10K type strain sequencing project: providing services to taxonomists for standard genome sequencing and annotation.</title>
        <authorList>
            <consortium name="The Broad Institute Genomics Platform"/>
            <consortium name="The Broad Institute Genome Sequencing Center for Infectious Disease"/>
            <person name="Wu L."/>
            <person name="Ma J."/>
        </authorList>
    </citation>
    <scope>NUCLEOTIDE SEQUENCE [LARGE SCALE GENOMIC DNA]</scope>
    <source>
        <strain evidence="4">CGMCC 1.10992</strain>
    </source>
</reference>
<dbReference type="Pfam" id="PF13372">
    <property type="entry name" value="Alginate_exp"/>
    <property type="match status" value="1"/>
</dbReference>
<proteinExistence type="predicted"/>
<evidence type="ECO:0000256" key="1">
    <source>
        <dbReference type="SAM" id="SignalP"/>
    </source>
</evidence>
<dbReference type="Proteomes" id="UP001597380">
    <property type="component" value="Unassembled WGS sequence"/>
</dbReference>
<dbReference type="RefSeq" id="WP_345340211.1">
    <property type="nucleotide sequence ID" value="NZ_BAABLI010000014.1"/>
</dbReference>
<dbReference type="InterPro" id="IPR025388">
    <property type="entry name" value="Alginate_export_dom"/>
</dbReference>
<sequence length="409" mass="44334">MQNIKSKLTTVAKLSPLAIAIGLASAPAHADLLEEIATGVTEGKTKLSFRYRYEFVDQDGKDKDANASTLKSRITFTTAPIRDFVVGVEADHVSEVGNDNFNSTENGKTEYPVVADPKGTDLNQAFLKYGGFESGTVTFGRQRIVHGSQRFMGGVAWRQNEQTYDGARVEYGFTDALSADVSYIWNVNRIFGPDGADSDLHGNIGAARLTYDAGAIGKFTAYDYYLDFDNNDGLSSNTIGIEYAGGYALSDTTKLGLKAAYAMQEDTGDNPNSYEADYYTVEGSVKFAPVSVSVGYEVLGADDGVSFKTPLATLHKFQGFADKFLVTPPDGIQDTYIKVAGAVAGVKLAAFYHDFQSDEGSTDYGTEIDLVASYKINKHFGVLAKYASYDADDHATDTDKVWLQLTANF</sequence>
<evidence type="ECO:0000313" key="3">
    <source>
        <dbReference type="EMBL" id="MFD2095719.1"/>
    </source>
</evidence>
<dbReference type="Gene3D" id="2.40.160.10">
    <property type="entry name" value="Porin"/>
    <property type="match status" value="1"/>
</dbReference>
<keyword evidence="4" id="KW-1185">Reference proteome</keyword>
<gene>
    <name evidence="3" type="ORF">ACFSJ3_06960</name>
</gene>
<comment type="caution">
    <text evidence="3">The sequence shown here is derived from an EMBL/GenBank/DDBJ whole genome shotgun (WGS) entry which is preliminary data.</text>
</comment>
<dbReference type="SUPFAM" id="SSF56935">
    <property type="entry name" value="Porins"/>
    <property type="match status" value="1"/>
</dbReference>
<protein>
    <submittedName>
        <fullName evidence="3">Alginate export family protein</fullName>
    </submittedName>
</protein>
<evidence type="ECO:0000259" key="2">
    <source>
        <dbReference type="Pfam" id="PF13372"/>
    </source>
</evidence>
<feature type="chain" id="PRO_5047148271" evidence="1">
    <location>
        <begin position="31"/>
        <end position="409"/>
    </location>
</feature>
<evidence type="ECO:0000313" key="4">
    <source>
        <dbReference type="Proteomes" id="UP001597380"/>
    </source>
</evidence>
<keyword evidence="1" id="KW-0732">Signal</keyword>
<feature type="signal peptide" evidence="1">
    <location>
        <begin position="1"/>
        <end position="30"/>
    </location>
</feature>
<accession>A0ABW4XNW7</accession>
<feature type="domain" description="Alginate export" evidence="2">
    <location>
        <begin position="102"/>
        <end position="285"/>
    </location>
</feature>
<organism evidence="3 4">
    <name type="scientific">Corallincola platygyrae</name>
    <dbReference type="NCBI Taxonomy" id="1193278"/>
    <lineage>
        <taxon>Bacteria</taxon>
        <taxon>Pseudomonadati</taxon>
        <taxon>Pseudomonadota</taxon>
        <taxon>Gammaproteobacteria</taxon>
        <taxon>Alteromonadales</taxon>
        <taxon>Psychromonadaceae</taxon>
        <taxon>Corallincola</taxon>
    </lineage>
</organism>
<dbReference type="EMBL" id="JBHUHT010000009">
    <property type="protein sequence ID" value="MFD2095719.1"/>
    <property type="molecule type" value="Genomic_DNA"/>
</dbReference>
<dbReference type="InterPro" id="IPR023614">
    <property type="entry name" value="Porin_dom_sf"/>
</dbReference>